<evidence type="ECO:0000313" key="2">
    <source>
        <dbReference type="Proteomes" id="UP001358586"/>
    </source>
</evidence>
<reference evidence="1 2" key="1">
    <citation type="submission" date="2023-03" db="EMBL/GenBank/DDBJ databases">
        <title>WGS of Gossypium arboreum.</title>
        <authorList>
            <person name="Yu D."/>
        </authorList>
    </citation>
    <scope>NUCLEOTIDE SEQUENCE [LARGE SCALE GENOMIC DNA]</scope>
    <source>
        <tissue evidence="1">Leaf</tissue>
    </source>
</reference>
<accession>A0ABR0Q253</accession>
<sequence>MEMDERLKRAAETGNLDALYSFIHHDANVFKRIDKMEFVDTPLHVAAVAGNTGFAMEMMNWKPPFARKLNPDGFTFPPFI</sequence>
<proteinExistence type="predicted"/>
<dbReference type="EMBL" id="JARKNE010000005">
    <property type="protein sequence ID" value="KAK5833136.1"/>
    <property type="molecule type" value="Genomic_DNA"/>
</dbReference>
<dbReference type="SUPFAM" id="SSF48403">
    <property type="entry name" value="Ankyrin repeat"/>
    <property type="match status" value="1"/>
</dbReference>
<protein>
    <submittedName>
        <fullName evidence="1">Uncharacterized protein</fullName>
    </submittedName>
</protein>
<dbReference type="PANTHER" id="PTHR24128">
    <property type="entry name" value="HOMEOBOX PROTEIN WARIAI"/>
    <property type="match status" value="1"/>
</dbReference>
<dbReference type="PANTHER" id="PTHR24128:SF40">
    <property type="entry name" value="SERINE_THREONINE-PROTEIN PHOSPHATASE 6 REGULATORY ANKYRIN REPEAT SUBUNIT A-LIKE"/>
    <property type="match status" value="1"/>
</dbReference>
<gene>
    <name evidence="1" type="ORF">PVK06_016948</name>
</gene>
<organism evidence="1 2">
    <name type="scientific">Gossypium arboreum</name>
    <name type="common">Tree cotton</name>
    <name type="synonym">Gossypium nanking</name>
    <dbReference type="NCBI Taxonomy" id="29729"/>
    <lineage>
        <taxon>Eukaryota</taxon>
        <taxon>Viridiplantae</taxon>
        <taxon>Streptophyta</taxon>
        <taxon>Embryophyta</taxon>
        <taxon>Tracheophyta</taxon>
        <taxon>Spermatophyta</taxon>
        <taxon>Magnoliopsida</taxon>
        <taxon>eudicotyledons</taxon>
        <taxon>Gunneridae</taxon>
        <taxon>Pentapetalae</taxon>
        <taxon>rosids</taxon>
        <taxon>malvids</taxon>
        <taxon>Malvales</taxon>
        <taxon>Malvaceae</taxon>
        <taxon>Malvoideae</taxon>
        <taxon>Gossypium</taxon>
    </lineage>
</organism>
<comment type="caution">
    <text evidence="1">The sequence shown here is derived from an EMBL/GenBank/DDBJ whole genome shotgun (WGS) entry which is preliminary data.</text>
</comment>
<dbReference type="Proteomes" id="UP001358586">
    <property type="component" value="Chromosome 5"/>
</dbReference>
<keyword evidence="2" id="KW-1185">Reference proteome</keyword>
<dbReference type="InterPro" id="IPR036770">
    <property type="entry name" value="Ankyrin_rpt-contain_sf"/>
</dbReference>
<name>A0ABR0Q253_GOSAR</name>
<evidence type="ECO:0000313" key="1">
    <source>
        <dbReference type="EMBL" id="KAK5833136.1"/>
    </source>
</evidence>